<evidence type="ECO:0000313" key="6">
    <source>
        <dbReference type="EMBL" id="SFL92499.1"/>
    </source>
</evidence>
<dbReference type="OrthoDB" id="7065842at2"/>
<dbReference type="AlphaFoldDB" id="A0A1I4LNG0"/>
<comment type="subcellular location">
    <subcellularLocation>
        <location evidence="1">Membrane</location>
        <topology evidence="1">Multi-pass membrane protein</topology>
    </subcellularLocation>
</comment>
<dbReference type="InterPro" id="IPR002293">
    <property type="entry name" value="AA/rel_permease1"/>
</dbReference>
<evidence type="ECO:0000256" key="5">
    <source>
        <dbReference type="SAM" id="Phobius"/>
    </source>
</evidence>
<feature type="transmembrane region" description="Helical" evidence="5">
    <location>
        <begin position="89"/>
        <end position="111"/>
    </location>
</feature>
<sequence>MRPDRHPDAPPLGLAELIAIALGGMVGGGIFTILGLSVAQIGLWTPLAIALGGLFAILAAYSYVKLALFYRDEGATYAFFKRSFPGHDFAAALIGWWVVFGYIATIALYAFTFASYAISGFDIAGNDTARRLVAMAVIAGFAAVNIWSTRGMGRIEDLLVYSKIVILLIVAGVLWGNAQPELPQLNGHGPEASLFAVLTIAAVTFVAYEGFQLVIHAMDEMRDPGRNIPRAIYAAVGLATTVYVVIAIGAVLAIPFKDIITHQEHALAAGAADVLGPVGRHLVIAGALLATMSAISGTLFGASRLMRVIARDGFFPAPLALRTGTIPRNAVLAMAGLAALLILIGDLRLILEFGSITFLLVSILMAVANHKHRAATGSHPLMTLSAILGLGLGALLILIFEARHAPAQLAFVLALYAALTLGAWVFTRLKRTP</sequence>
<dbReference type="STRING" id="254406.SAMN04488042_102164"/>
<dbReference type="GO" id="GO:0016020">
    <property type="term" value="C:membrane"/>
    <property type="evidence" value="ECO:0007669"/>
    <property type="project" value="UniProtKB-SubCell"/>
</dbReference>
<dbReference type="RefSeq" id="WP_093092966.1">
    <property type="nucleotide sequence ID" value="NZ_FOTQ01000002.1"/>
</dbReference>
<dbReference type="PANTHER" id="PTHR11785">
    <property type="entry name" value="AMINO ACID TRANSPORTER"/>
    <property type="match status" value="1"/>
</dbReference>
<protein>
    <submittedName>
        <fullName evidence="6">Amino acid transporter</fullName>
    </submittedName>
</protein>
<evidence type="ECO:0000313" key="7">
    <source>
        <dbReference type="Proteomes" id="UP000199144"/>
    </source>
</evidence>
<evidence type="ECO:0000256" key="2">
    <source>
        <dbReference type="ARBA" id="ARBA00022692"/>
    </source>
</evidence>
<organism evidence="6 7">
    <name type="scientific">Shimia aestuarii</name>
    <dbReference type="NCBI Taxonomy" id="254406"/>
    <lineage>
        <taxon>Bacteria</taxon>
        <taxon>Pseudomonadati</taxon>
        <taxon>Pseudomonadota</taxon>
        <taxon>Alphaproteobacteria</taxon>
        <taxon>Rhodobacterales</taxon>
        <taxon>Roseobacteraceae</taxon>
    </lineage>
</organism>
<evidence type="ECO:0000256" key="3">
    <source>
        <dbReference type="ARBA" id="ARBA00022989"/>
    </source>
</evidence>
<keyword evidence="2 5" id="KW-0812">Transmembrane</keyword>
<dbReference type="Proteomes" id="UP000199144">
    <property type="component" value="Unassembled WGS sequence"/>
</dbReference>
<evidence type="ECO:0000256" key="1">
    <source>
        <dbReference type="ARBA" id="ARBA00004141"/>
    </source>
</evidence>
<feature type="transmembrane region" description="Helical" evidence="5">
    <location>
        <begin position="406"/>
        <end position="427"/>
    </location>
</feature>
<dbReference type="InterPro" id="IPR050598">
    <property type="entry name" value="AminoAcid_Transporter"/>
</dbReference>
<feature type="transmembrane region" description="Helical" evidence="5">
    <location>
        <begin position="12"/>
        <end position="37"/>
    </location>
</feature>
<feature type="transmembrane region" description="Helical" evidence="5">
    <location>
        <begin position="350"/>
        <end position="369"/>
    </location>
</feature>
<feature type="transmembrane region" description="Helical" evidence="5">
    <location>
        <begin position="381"/>
        <end position="400"/>
    </location>
</feature>
<feature type="transmembrane region" description="Helical" evidence="5">
    <location>
        <begin position="326"/>
        <end position="344"/>
    </location>
</feature>
<dbReference type="PANTHER" id="PTHR11785:SF512">
    <property type="entry name" value="SOBREMESA, ISOFORM B"/>
    <property type="match status" value="1"/>
</dbReference>
<feature type="transmembrane region" description="Helical" evidence="5">
    <location>
        <begin position="160"/>
        <end position="178"/>
    </location>
</feature>
<keyword evidence="3 5" id="KW-1133">Transmembrane helix</keyword>
<proteinExistence type="predicted"/>
<reference evidence="6 7" key="1">
    <citation type="submission" date="2016-10" db="EMBL/GenBank/DDBJ databases">
        <authorList>
            <person name="de Groot N.N."/>
        </authorList>
    </citation>
    <scope>NUCLEOTIDE SEQUENCE [LARGE SCALE GENOMIC DNA]</scope>
    <source>
        <strain evidence="6 7">DSM 15283</strain>
    </source>
</reference>
<dbReference type="Gene3D" id="1.20.1740.10">
    <property type="entry name" value="Amino acid/polyamine transporter I"/>
    <property type="match status" value="1"/>
</dbReference>
<feature type="transmembrane region" description="Helical" evidence="5">
    <location>
        <begin position="282"/>
        <end position="305"/>
    </location>
</feature>
<dbReference type="Pfam" id="PF13520">
    <property type="entry name" value="AA_permease_2"/>
    <property type="match status" value="1"/>
</dbReference>
<feature type="transmembrane region" description="Helical" evidence="5">
    <location>
        <begin position="43"/>
        <end position="68"/>
    </location>
</feature>
<keyword evidence="4 5" id="KW-0472">Membrane</keyword>
<keyword evidence="7" id="KW-1185">Reference proteome</keyword>
<feature type="transmembrane region" description="Helical" evidence="5">
    <location>
        <begin position="193"/>
        <end position="211"/>
    </location>
</feature>
<gene>
    <name evidence="6" type="ORF">SAMN04488042_102164</name>
</gene>
<dbReference type="GO" id="GO:0015179">
    <property type="term" value="F:L-amino acid transmembrane transporter activity"/>
    <property type="evidence" value="ECO:0007669"/>
    <property type="project" value="TreeGrafter"/>
</dbReference>
<feature type="transmembrane region" description="Helical" evidence="5">
    <location>
        <begin position="131"/>
        <end position="148"/>
    </location>
</feature>
<evidence type="ECO:0000256" key="4">
    <source>
        <dbReference type="ARBA" id="ARBA00023136"/>
    </source>
</evidence>
<feature type="transmembrane region" description="Helical" evidence="5">
    <location>
        <begin position="232"/>
        <end position="254"/>
    </location>
</feature>
<dbReference type="PIRSF" id="PIRSF006060">
    <property type="entry name" value="AA_transporter"/>
    <property type="match status" value="1"/>
</dbReference>
<accession>A0A1I4LNG0</accession>
<name>A0A1I4LNG0_9RHOB</name>
<dbReference type="EMBL" id="FOTQ01000002">
    <property type="protein sequence ID" value="SFL92499.1"/>
    <property type="molecule type" value="Genomic_DNA"/>
</dbReference>